<dbReference type="EMBL" id="BTSY01000006">
    <property type="protein sequence ID" value="GMT34451.1"/>
    <property type="molecule type" value="Genomic_DNA"/>
</dbReference>
<reference evidence="1" key="1">
    <citation type="submission" date="2023-10" db="EMBL/GenBank/DDBJ databases">
        <title>Genome assembly of Pristionchus species.</title>
        <authorList>
            <person name="Yoshida K."/>
            <person name="Sommer R.J."/>
        </authorList>
    </citation>
    <scope>NUCLEOTIDE SEQUENCE</scope>
    <source>
        <strain evidence="1">RS5133</strain>
    </source>
</reference>
<dbReference type="AlphaFoldDB" id="A0AAV5WR16"/>
<feature type="non-terminal residue" evidence="1">
    <location>
        <position position="103"/>
    </location>
</feature>
<evidence type="ECO:0000313" key="1">
    <source>
        <dbReference type="EMBL" id="GMT34451.1"/>
    </source>
</evidence>
<proteinExistence type="predicted"/>
<feature type="non-terminal residue" evidence="1">
    <location>
        <position position="1"/>
    </location>
</feature>
<protein>
    <submittedName>
        <fullName evidence="1">Uncharacterized protein</fullName>
    </submittedName>
</protein>
<sequence>LQGSSLFSHHQNINVSSFTVLIYNEDEDLVGGGAYTPSNQTNHAYTATNKFNDQYITQILVATSATFEQGQKGFAEYHAPSIGEQNVSLRFDYSVPYLTRRGG</sequence>
<evidence type="ECO:0000313" key="2">
    <source>
        <dbReference type="Proteomes" id="UP001432322"/>
    </source>
</evidence>
<gene>
    <name evidence="1" type="ORF">PFISCL1PPCAC_25748</name>
</gene>
<dbReference type="Proteomes" id="UP001432322">
    <property type="component" value="Unassembled WGS sequence"/>
</dbReference>
<accession>A0AAV5WR16</accession>
<keyword evidence="2" id="KW-1185">Reference proteome</keyword>
<comment type="caution">
    <text evidence="1">The sequence shown here is derived from an EMBL/GenBank/DDBJ whole genome shotgun (WGS) entry which is preliminary data.</text>
</comment>
<name>A0AAV5WR16_9BILA</name>
<organism evidence="1 2">
    <name type="scientific">Pristionchus fissidentatus</name>
    <dbReference type="NCBI Taxonomy" id="1538716"/>
    <lineage>
        <taxon>Eukaryota</taxon>
        <taxon>Metazoa</taxon>
        <taxon>Ecdysozoa</taxon>
        <taxon>Nematoda</taxon>
        <taxon>Chromadorea</taxon>
        <taxon>Rhabditida</taxon>
        <taxon>Rhabditina</taxon>
        <taxon>Diplogasteromorpha</taxon>
        <taxon>Diplogasteroidea</taxon>
        <taxon>Neodiplogasteridae</taxon>
        <taxon>Pristionchus</taxon>
    </lineage>
</organism>